<protein>
    <recommendedName>
        <fullName evidence="1">HAT C-terminal dimerisation domain-containing protein</fullName>
    </recommendedName>
</protein>
<proteinExistence type="predicted"/>
<dbReference type="PANTHER" id="PTHR45749:SF21">
    <property type="entry name" value="DUF4371 DOMAIN-CONTAINING PROTEIN"/>
    <property type="match status" value="1"/>
</dbReference>
<dbReference type="EMBL" id="KQ982587">
    <property type="protein sequence ID" value="KYQ54155.1"/>
    <property type="molecule type" value="Genomic_DNA"/>
</dbReference>
<dbReference type="Proteomes" id="UP000075809">
    <property type="component" value="Unassembled WGS sequence"/>
</dbReference>
<name>A0A151X1M7_9HYME</name>
<dbReference type="STRING" id="64791.A0A151X1M7"/>
<dbReference type="InterPro" id="IPR008906">
    <property type="entry name" value="HATC_C_dom"/>
</dbReference>
<sequence>MAVFWHKILSRFNATSSYLQKVELDLNIAKNMMLSLVEFFKNLRYDFSETEKKSKALNSVIMQEYSDVDKRRITKKLKVKRKKKHYRDPINLELKLFTIEAYAHITEIFEFLCNLLTMDKDEIKIKAQNLVKIYHKDLQIDLIYELEQLIPMIKSHPQGFFSNLKAQEEKSNFISPFKVLNWIVQKQMIDVFPNVYIALRIFVTTNSTSTTIPIANCEAERSFSVLKRIKNMYRAVMLDEQLTSLTRLAIESELLRSIDFNNLVQDFVKLKLRKKILTKKTKECVFIYLFVPNLY</sequence>
<reference evidence="2 3" key="1">
    <citation type="submission" date="2015-09" db="EMBL/GenBank/DDBJ databases">
        <title>Trachymyrmex zeteki WGS genome.</title>
        <authorList>
            <person name="Nygaard S."/>
            <person name="Hu H."/>
            <person name="Boomsma J."/>
            <person name="Zhang G."/>
        </authorList>
    </citation>
    <scope>NUCLEOTIDE SEQUENCE [LARGE SCALE GENOMIC DNA]</scope>
    <source>
        <strain evidence="2">Tzet28-1</strain>
        <tissue evidence="2">Whole body</tissue>
    </source>
</reference>
<evidence type="ECO:0000259" key="1">
    <source>
        <dbReference type="Pfam" id="PF05699"/>
    </source>
</evidence>
<dbReference type="PANTHER" id="PTHR45749">
    <property type="match status" value="1"/>
</dbReference>
<gene>
    <name evidence="2" type="ORF">ALC60_06952</name>
</gene>
<evidence type="ECO:0000313" key="2">
    <source>
        <dbReference type="EMBL" id="KYQ54155.1"/>
    </source>
</evidence>
<dbReference type="Pfam" id="PF05699">
    <property type="entry name" value="Dimer_Tnp_hAT"/>
    <property type="match status" value="1"/>
</dbReference>
<feature type="domain" description="HAT C-terminal dimerisation" evidence="1">
    <location>
        <begin position="170"/>
        <end position="252"/>
    </location>
</feature>
<dbReference type="AlphaFoldDB" id="A0A151X1M7"/>
<evidence type="ECO:0000313" key="3">
    <source>
        <dbReference type="Proteomes" id="UP000075809"/>
    </source>
</evidence>
<keyword evidence="3" id="KW-1185">Reference proteome</keyword>
<accession>A0A151X1M7</accession>
<dbReference type="GO" id="GO:0046983">
    <property type="term" value="F:protein dimerization activity"/>
    <property type="evidence" value="ECO:0007669"/>
    <property type="project" value="InterPro"/>
</dbReference>
<organism evidence="2 3">
    <name type="scientific">Mycetomoellerius zeteki</name>
    <dbReference type="NCBI Taxonomy" id="64791"/>
    <lineage>
        <taxon>Eukaryota</taxon>
        <taxon>Metazoa</taxon>
        <taxon>Ecdysozoa</taxon>
        <taxon>Arthropoda</taxon>
        <taxon>Hexapoda</taxon>
        <taxon>Insecta</taxon>
        <taxon>Pterygota</taxon>
        <taxon>Neoptera</taxon>
        <taxon>Endopterygota</taxon>
        <taxon>Hymenoptera</taxon>
        <taxon>Apocrita</taxon>
        <taxon>Aculeata</taxon>
        <taxon>Formicoidea</taxon>
        <taxon>Formicidae</taxon>
        <taxon>Myrmicinae</taxon>
        <taxon>Mycetomoellerius</taxon>
    </lineage>
</organism>